<keyword evidence="2" id="KW-1185">Reference proteome</keyword>
<protein>
    <submittedName>
        <fullName evidence="1">Uncharacterized protein</fullName>
    </submittedName>
</protein>
<name>A0A9P1P1D2_9CYAN</name>
<evidence type="ECO:0000313" key="2">
    <source>
        <dbReference type="Proteomes" id="UP000032946"/>
    </source>
</evidence>
<evidence type="ECO:0000313" key="1">
    <source>
        <dbReference type="EMBL" id="CDM97546.1"/>
    </source>
</evidence>
<gene>
    <name evidence="1" type="ORF">ARTHRO_60147</name>
</gene>
<sequence length="51" mass="5562">MFCVKAVMPDCNGRDMPTSHGVDIETATIKSIVAKTSLKTTCCMKLQKLKS</sequence>
<accession>A0A9P1P1D2</accession>
<dbReference type="AlphaFoldDB" id="A0A9P1P1D2"/>
<dbReference type="Proteomes" id="UP000032946">
    <property type="component" value="Chromosome"/>
</dbReference>
<proteinExistence type="predicted"/>
<organism evidence="1 2">
    <name type="scientific">Limnospira indica PCC 8005</name>
    <dbReference type="NCBI Taxonomy" id="376219"/>
    <lineage>
        <taxon>Bacteria</taxon>
        <taxon>Bacillati</taxon>
        <taxon>Cyanobacteriota</taxon>
        <taxon>Cyanophyceae</taxon>
        <taxon>Oscillatoriophycideae</taxon>
        <taxon>Oscillatoriales</taxon>
        <taxon>Sirenicapillariaceae</taxon>
        <taxon>Limnospira</taxon>
    </lineage>
</organism>
<dbReference type="EMBL" id="FO818640">
    <property type="protein sequence ID" value="CDM97546.1"/>
    <property type="molecule type" value="Genomic_DNA"/>
</dbReference>
<reference evidence="1 2" key="1">
    <citation type="submission" date="2014-02" db="EMBL/GenBank/DDBJ databases">
        <authorList>
            <person name="Genoscope - CEA"/>
        </authorList>
    </citation>
    <scope>NUCLEOTIDE SEQUENCE [LARGE SCALE GENOMIC DNA]</scope>
    <source>
        <strain evidence="1 2">PCC 8005</strain>
    </source>
</reference>